<dbReference type="EMBL" id="QUOT01000001">
    <property type="protein sequence ID" value="REL29373.1"/>
    <property type="molecule type" value="Genomic_DNA"/>
</dbReference>
<evidence type="ECO:0000313" key="2">
    <source>
        <dbReference type="EMBL" id="REL29373.1"/>
    </source>
</evidence>
<comment type="caution">
    <text evidence="2">The sequence shown here is derived from an EMBL/GenBank/DDBJ whole genome shotgun (WGS) entry which is preliminary data.</text>
</comment>
<gene>
    <name evidence="2" type="ORF">DXX94_00770</name>
</gene>
<dbReference type="InterPro" id="IPR021318">
    <property type="entry name" value="DUF2919"/>
</dbReference>
<feature type="transmembrane region" description="Helical" evidence="1">
    <location>
        <begin position="126"/>
        <end position="144"/>
    </location>
</feature>
<keyword evidence="1" id="KW-1133">Transmembrane helix</keyword>
<keyword evidence="1" id="KW-0812">Transmembrane</keyword>
<feature type="transmembrane region" description="Helical" evidence="1">
    <location>
        <begin position="62"/>
        <end position="80"/>
    </location>
</feature>
<name>A0A3E0TYD3_9GAMM</name>
<dbReference type="Proteomes" id="UP000256899">
    <property type="component" value="Unassembled WGS sequence"/>
</dbReference>
<organism evidence="2 3">
    <name type="scientific">Thalassotalea euphylliae</name>
    <dbReference type="NCBI Taxonomy" id="1655234"/>
    <lineage>
        <taxon>Bacteria</taxon>
        <taxon>Pseudomonadati</taxon>
        <taxon>Pseudomonadota</taxon>
        <taxon>Gammaproteobacteria</taxon>
        <taxon>Alteromonadales</taxon>
        <taxon>Colwelliaceae</taxon>
        <taxon>Thalassotalea</taxon>
    </lineage>
</organism>
<dbReference type="Pfam" id="PF11143">
    <property type="entry name" value="DUF2919"/>
    <property type="match status" value="1"/>
</dbReference>
<protein>
    <submittedName>
        <fullName evidence="2">DUF2919 family protein</fullName>
    </submittedName>
</protein>
<feature type="transmembrane region" description="Helical" evidence="1">
    <location>
        <begin position="25"/>
        <end position="42"/>
    </location>
</feature>
<evidence type="ECO:0000256" key="1">
    <source>
        <dbReference type="SAM" id="Phobius"/>
    </source>
</evidence>
<accession>A0A3E0TYD3</accession>
<dbReference type="AlphaFoldDB" id="A0A3E0TYD3"/>
<proteinExistence type="predicted"/>
<reference evidence="3" key="1">
    <citation type="submission" date="2018-08" db="EMBL/GenBank/DDBJ databases">
        <title>Thalassotalea euphylliae genome.</title>
        <authorList>
            <person name="Summers S."/>
            <person name="Rice S.A."/>
            <person name="Freckelton M.L."/>
            <person name="Nedved B.T."/>
            <person name="Hadfield M.G."/>
        </authorList>
    </citation>
    <scope>NUCLEOTIDE SEQUENCE [LARGE SCALE GENOMIC DNA]</scope>
    <source>
        <strain evidence="3">H3</strain>
    </source>
</reference>
<keyword evidence="3" id="KW-1185">Reference proteome</keyword>
<sequence length="162" mass="18553">MAEQFKHYTVSDFDRFDCVKLSKTIYLALAYLLRGYLVWMMSVTNFNDRVGIIQWIYPEPKLFYLNLASGSLGLLVLLLVSLRRPNANSWVKAVWPHTLKMILAALVIDSVIVFAGYYWWQLTDVSVMVAQLSIALIVAAPCLLSKRLKLNLVEFPEPLPEK</sequence>
<evidence type="ECO:0000313" key="3">
    <source>
        <dbReference type="Proteomes" id="UP000256899"/>
    </source>
</evidence>
<feature type="transmembrane region" description="Helical" evidence="1">
    <location>
        <begin position="101"/>
        <end position="120"/>
    </location>
</feature>
<dbReference type="RefSeq" id="WP_116013232.1">
    <property type="nucleotide sequence ID" value="NZ_QUOT01000001.1"/>
</dbReference>
<keyword evidence="1" id="KW-0472">Membrane</keyword>